<dbReference type="PANTHER" id="PTHR45818:SF2">
    <property type="entry name" value="PROTO-ONCOGENE VAV"/>
    <property type="match status" value="1"/>
</dbReference>
<sequence>MMGNDYLPQPLFLHFAFLSPQELLKVHRCFLGDLKNALSFSNSQNLYQVFIRYKQRFLLYGRYCSQVEAATKYLDQMANTSVDVRMKLEECSQRANNGRFSLRDLLMVPMQRVLKYHLLLQELIKYTVEPTEKENLRQALDDMRDLAQCVNEVKRDNETLKQITNFQLSIENLVSVIATHFDGFGP</sequence>
<dbReference type="InterPro" id="IPR001331">
    <property type="entry name" value="GDS_CDC24_CS"/>
</dbReference>
<dbReference type="Gene3D" id="1.20.900.10">
    <property type="entry name" value="Dbl homology (DH) domain"/>
    <property type="match status" value="1"/>
</dbReference>
<evidence type="ECO:0000313" key="3">
    <source>
        <dbReference type="Proteomes" id="UP000826234"/>
    </source>
</evidence>
<dbReference type="PROSITE" id="PS00741">
    <property type="entry name" value="DH_1"/>
    <property type="match status" value="1"/>
</dbReference>
<dbReference type="Pfam" id="PF00621">
    <property type="entry name" value="RhoGEF"/>
    <property type="match status" value="1"/>
</dbReference>
<gene>
    <name evidence="2" type="ORF">JD844_010263</name>
</gene>
<evidence type="ECO:0000259" key="1">
    <source>
        <dbReference type="PROSITE" id="PS50010"/>
    </source>
</evidence>
<comment type="caution">
    <text evidence="2">The sequence shown here is derived from an EMBL/GenBank/DDBJ whole genome shotgun (WGS) entry which is preliminary data.</text>
</comment>
<organism evidence="2 3">
    <name type="scientific">Phrynosoma platyrhinos</name>
    <name type="common">Desert horned lizard</name>
    <dbReference type="NCBI Taxonomy" id="52577"/>
    <lineage>
        <taxon>Eukaryota</taxon>
        <taxon>Metazoa</taxon>
        <taxon>Chordata</taxon>
        <taxon>Craniata</taxon>
        <taxon>Vertebrata</taxon>
        <taxon>Euteleostomi</taxon>
        <taxon>Lepidosauria</taxon>
        <taxon>Squamata</taxon>
        <taxon>Bifurcata</taxon>
        <taxon>Unidentata</taxon>
        <taxon>Episquamata</taxon>
        <taxon>Toxicofera</taxon>
        <taxon>Iguania</taxon>
        <taxon>Phrynosomatidae</taxon>
        <taxon>Phrynosomatinae</taxon>
        <taxon>Phrynosoma</taxon>
    </lineage>
</organism>
<dbReference type="CDD" id="cd00160">
    <property type="entry name" value="RhoGEF"/>
    <property type="match status" value="1"/>
</dbReference>
<dbReference type="PANTHER" id="PTHR45818">
    <property type="entry name" value="PROTEIN VAV"/>
    <property type="match status" value="1"/>
</dbReference>
<dbReference type="SMART" id="SM00325">
    <property type="entry name" value="RhoGEF"/>
    <property type="match status" value="1"/>
</dbReference>
<feature type="domain" description="DH" evidence="1">
    <location>
        <begin position="17"/>
        <end position="153"/>
    </location>
</feature>
<proteinExistence type="predicted"/>
<dbReference type="SUPFAM" id="SSF48065">
    <property type="entry name" value="DBL homology domain (DH-domain)"/>
    <property type="match status" value="1"/>
</dbReference>
<protein>
    <recommendedName>
        <fullName evidence="1">DH domain-containing protein</fullName>
    </recommendedName>
</protein>
<reference evidence="2 3" key="1">
    <citation type="journal article" date="2022" name="Gigascience">
        <title>A chromosome-level genome assembly and annotation of the desert horned lizard, Phrynosoma platyrhinos, provides insight into chromosomal rearrangements among reptiles.</title>
        <authorList>
            <person name="Koochekian N."/>
            <person name="Ascanio A."/>
            <person name="Farleigh K."/>
            <person name="Card D.C."/>
            <person name="Schield D.R."/>
            <person name="Castoe T.A."/>
            <person name="Jezkova T."/>
        </authorList>
    </citation>
    <scope>NUCLEOTIDE SEQUENCE [LARGE SCALE GENOMIC DNA]</scope>
    <source>
        <strain evidence="2">NK-2021</strain>
    </source>
</reference>
<evidence type="ECO:0000313" key="2">
    <source>
        <dbReference type="EMBL" id="KAH0628765.1"/>
    </source>
</evidence>
<dbReference type="InterPro" id="IPR000219">
    <property type="entry name" value="DH_dom"/>
</dbReference>
<dbReference type="InterPro" id="IPR035899">
    <property type="entry name" value="DBL_dom_sf"/>
</dbReference>
<keyword evidence="3" id="KW-1185">Reference proteome</keyword>
<dbReference type="Proteomes" id="UP000826234">
    <property type="component" value="Unassembled WGS sequence"/>
</dbReference>
<dbReference type="PROSITE" id="PS50010">
    <property type="entry name" value="DH_2"/>
    <property type="match status" value="1"/>
</dbReference>
<dbReference type="EMBL" id="JAIPUX010000439">
    <property type="protein sequence ID" value="KAH0628765.1"/>
    <property type="molecule type" value="Genomic_DNA"/>
</dbReference>
<accession>A0ABQ7TG95</accession>
<name>A0ABQ7TG95_PHRPL</name>